<dbReference type="AlphaFoldDB" id="A0AAW2CU40"/>
<reference evidence="3 4" key="1">
    <citation type="submission" date="2024-01" db="EMBL/GenBank/DDBJ databases">
        <title>A telomere-to-telomere, gap-free genome of sweet tea (Lithocarpus litseifolius).</title>
        <authorList>
            <person name="Zhou J."/>
        </authorList>
    </citation>
    <scope>NUCLEOTIDE SEQUENCE [LARGE SCALE GENOMIC DNA]</scope>
    <source>
        <strain evidence="3">Zhou-2022a</strain>
        <tissue evidence="3">Leaf</tissue>
    </source>
</reference>
<evidence type="ECO:0000313" key="3">
    <source>
        <dbReference type="EMBL" id="KAL0001574.1"/>
    </source>
</evidence>
<feature type="region of interest" description="Disordered" evidence="2">
    <location>
        <begin position="238"/>
        <end position="263"/>
    </location>
</feature>
<accession>A0AAW2CU40</accession>
<evidence type="ECO:0000313" key="4">
    <source>
        <dbReference type="Proteomes" id="UP001459277"/>
    </source>
</evidence>
<dbReference type="EMBL" id="JAZDWU010000005">
    <property type="protein sequence ID" value="KAL0001574.1"/>
    <property type="molecule type" value="Genomic_DNA"/>
</dbReference>
<evidence type="ECO:0000256" key="2">
    <source>
        <dbReference type="SAM" id="MobiDB-lite"/>
    </source>
</evidence>
<feature type="coiled-coil region" evidence="1">
    <location>
        <begin position="102"/>
        <end position="171"/>
    </location>
</feature>
<name>A0AAW2CU40_9ROSI</name>
<feature type="compositionally biased region" description="Polar residues" evidence="2">
    <location>
        <begin position="240"/>
        <end position="263"/>
    </location>
</feature>
<keyword evidence="4" id="KW-1185">Reference proteome</keyword>
<comment type="caution">
    <text evidence="3">The sequence shown here is derived from an EMBL/GenBank/DDBJ whole genome shotgun (WGS) entry which is preliminary data.</text>
</comment>
<keyword evidence="1" id="KW-0175">Coiled coil</keyword>
<protein>
    <submittedName>
        <fullName evidence="3">Uncharacterized protein</fullName>
    </submittedName>
</protein>
<proteinExistence type="predicted"/>
<evidence type="ECO:0000256" key="1">
    <source>
        <dbReference type="SAM" id="Coils"/>
    </source>
</evidence>
<sequence length="263" mass="29435">MTFQRSGLTLAQLLATSTLPRTQTPPAPTANTPVVIQTTPIVRVRPWREGYRGKATKSVGKALLLPANMNHWAKWDNESLLLNIKREAIMGYQCFVVIEERYRVAKARAEELSNDNEDILRKISDVMNKVSKSKRLRFKAKEKMKAITKRVEALEKELQEASTALTRKDANLKSYVATDNAKIQEAYYQALDKLEVEAASSLRQERNVPIPAELVIIPNLEIQAIINDKSHVQGVEEVGPTTTLEGKETTSAALSSTEKPPRV</sequence>
<gene>
    <name evidence="3" type="ORF">SO802_015355</name>
</gene>
<dbReference type="Proteomes" id="UP001459277">
    <property type="component" value="Unassembled WGS sequence"/>
</dbReference>
<organism evidence="3 4">
    <name type="scientific">Lithocarpus litseifolius</name>
    <dbReference type="NCBI Taxonomy" id="425828"/>
    <lineage>
        <taxon>Eukaryota</taxon>
        <taxon>Viridiplantae</taxon>
        <taxon>Streptophyta</taxon>
        <taxon>Embryophyta</taxon>
        <taxon>Tracheophyta</taxon>
        <taxon>Spermatophyta</taxon>
        <taxon>Magnoliopsida</taxon>
        <taxon>eudicotyledons</taxon>
        <taxon>Gunneridae</taxon>
        <taxon>Pentapetalae</taxon>
        <taxon>rosids</taxon>
        <taxon>fabids</taxon>
        <taxon>Fagales</taxon>
        <taxon>Fagaceae</taxon>
        <taxon>Lithocarpus</taxon>
    </lineage>
</organism>